<proteinExistence type="predicted"/>
<organism evidence="1 2">
    <name type="scientific">Penicillium cinerascens</name>
    <dbReference type="NCBI Taxonomy" id="70096"/>
    <lineage>
        <taxon>Eukaryota</taxon>
        <taxon>Fungi</taxon>
        <taxon>Dikarya</taxon>
        <taxon>Ascomycota</taxon>
        <taxon>Pezizomycotina</taxon>
        <taxon>Eurotiomycetes</taxon>
        <taxon>Eurotiomycetidae</taxon>
        <taxon>Eurotiales</taxon>
        <taxon>Aspergillaceae</taxon>
        <taxon>Penicillium</taxon>
    </lineage>
</organism>
<dbReference type="OrthoDB" id="4045395at2759"/>
<sequence length="263" mass="29949">MAPICHHFTYSYASTRLSIRWVPEPPFENTDTLVLIVGEWYVDLRIDKQSGGLDWAIAGQCLQQNTDPRRLVFTHEIDSNNNFNVSDPCPFVPLPNGDDLETGSMCRPDLPGHPVTEYEEVWRYLPTGQSEEGPGHNIAWILESDEDKLREGQGKITKTFLGRIGSRYLALQQVQTHSRVHGSWNVKIMGGDLNARSEKWIGDRWKEKHVLSNGCNELPSMGKDFDMHNQGSWHVGRKVTIRGCQYTVRAFERAEITARGTRL</sequence>
<keyword evidence="2" id="KW-1185">Reference proteome</keyword>
<evidence type="ECO:0000313" key="1">
    <source>
        <dbReference type="EMBL" id="KAJ5198002.1"/>
    </source>
</evidence>
<dbReference type="AlphaFoldDB" id="A0A9W9JKC0"/>
<reference evidence="1" key="1">
    <citation type="submission" date="2022-12" db="EMBL/GenBank/DDBJ databases">
        <authorList>
            <person name="Petersen C."/>
        </authorList>
    </citation>
    <scope>NUCLEOTIDE SEQUENCE</scope>
    <source>
        <strain evidence="1">IBT 15544</strain>
    </source>
</reference>
<dbReference type="GeneID" id="83181482"/>
<dbReference type="Proteomes" id="UP001150904">
    <property type="component" value="Unassembled WGS sequence"/>
</dbReference>
<dbReference type="InterPro" id="IPR043047">
    <property type="entry name" value="Hri1_N_sf"/>
</dbReference>
<dbReference type="InterPro" id="IPR031818">
    <property type="entry name" value="Hri1"/>
</dbReference>
<comment type="caution">
    <text evidence="1">The sequence shown here is derived from an EMBL/GenBank/DDBJ whole genome shotgun (WGS) entry which is preliminary data.</text>
</comment>
<dbReference type="EMBL" id="JAPQKR010000014">
    <property type="protein sequence ID" value="KAJ5198002.1"/>
    <property type="molecule type" value="Genomic_DNA"/>
</dbReference>
<dbReference type="Pfam" id="PF16815">
    <property type="entry name" value="HRI1"/>
    <property type="match status" value="1"/>
</dbReference>
<reference evidence="1" key="2">
    <citation type="journal article" date="2023" name="IMA Fungus">
        <title>Comparative genomic study of the Penicillium genus elucidates a diverse pangenome and 15 lateral gene transfer events.</title>
        <authorList>
            <person name="Petersen C."/>
            <person name="Sorensen T."/>
            <person name="Nielsen M.R."/>
            <person name="Sondergaard T.E."/>
            <person name="Sorensen J.L."/>
            <person name="Fitzpatrick D.A."/>
            <person name="Frisvad J.C."/>
            <person name="Nielsen K.L."/>
        </authorList>
    </citation>
    <scope>NUCLEOTIDE SEQUENCE</scope>
    <source>
        <strain evidence="1">IBT 15544</strain>
    </source>
</reference>
<accession>A0A9W9JKC0</accession>
<gene>
    <name evidence="1" type="ORF">N7498_007119</name>
</gene>
<evidence type="ECO:0000313" key="2">
    <source>
        <dbReference type="Proteomes" id="UP001150904"/>
    </source>
</evidence>
<protein>
    <submittedName>
        <fullName evidence="1">Uncharacterized protein</fullName>
    </submittedName>
</protein>
<name>A0A9W9JKC0_9EURO</name>
<dbReference type="Gene3D" id="2.40.128.320">
    <property type="entry name" value="Protein HRI1, N-terminal domain"/>
    <property type="match status" value="1"/>
</dbReference>
<dbReference type="RefSeq" id="XP_058306430.1">
    <property type="nucleotide sequence ID" value="XM_058454181.1"/>
</dbReference>